<evidence type="ECO:0000313" key="11">
    <source>
        <dbReference type="Proteomes" id="UP000234775"/>
    </source>
</evidence>
<dbReference type="RefSeq" id="WP_060937348.1">
    <property type="nucleotide sequence ID" value="NZ_CP118095.1"/>
</dbReference>
<evidence type="ECO:0000313" key="9">
    <source>
        <dbReference type="EMBL" id="PKY91317.1"/>
    </source>
</evidence>
<evidence type="ECO:0000259" key="7">
    <source>
        <dbReference type="Pfam" id="PF01765"/>
    </source>
</evidence>
<dbReference type="Pfam" id="PF01765">
    <property type="entry name" value="RRF"/>
    <property type="match status" value="1"/>
</dbReference>
<comment type="caution">
    <text evidence="8">The sequence shown here is derived from an EMBL/GenBank/DDBJ whole genome shotgun (WGS) entry which is preliminary data.</text>
</comment>
<dbReference type="AlphaFoldDB" id="A0A133XQH7"/>
<dbReference type="Gene3D" id="3.30.1360.40">
    <property type="match status" value="1"/>
</dbReference>
<dbReference type="InterPro" id="IPR002661">
    <property type="entry name" value="Ribosome_recyc_fac"/>
</dbReference>
<comment type="subcellular location">
    <subcellularLocation>
        <location evidence="1 5">Cytoplasm</location>
    </subcellularLocation>
</comment>
<evidence type="ECO:0000313" key="8">
    <source>
        <dbReference type="EMBL" id="KXB33194.1"/>
    </source>
</evidence>
<dbReference type="PANTHER" id="PTHR20982">
    <property type="entry name" value="RIBOSOME RECYCLING FACTOR"/>
    <property type="match status" value="1"/>
</dbReference>
<sequence length="186" mass="20752">MTIDNLLQETKTRMQKSEQSLQGELAHIRAGVANASLLNGVNVEYYGVETPLNQIASITIPEARMLLITPYDKTALTNIDKALQMSDIGIAPTNDGDKIRLVIPALTNERRQELSKQVGRCLEDAKVAVRNIRRDANEHVKAAEKDGEITEDDARRMEKDIQKLTDDSTANLEKLAKAKEKEILKD</sequence>
<dbReference type="FunFam" id="3.30.1360.40:FF:000001">
    <property type="entry name" value="Ribosome-recycling factor"/>
    <property type="match status" value="1"/>
</dbReference>
<keyword evidence="6" id="KW-0175">Coiled coil</keyword>
<comment type="function">
    <text evidence="5">Responsible for the release of ribosomes from messenger RNA at the termination of protein biosynthesis. May increase the efficiency of translation by recycling ribosomes from one round of translation to another.</text>
</comment>
<evidence type="ECO:0000256" key="4">
    <source>
        <dbReference type="ARBA" id="ARBA00022917"/>
    </source>
</evidence>
<dbReference type="STRING" id="87541.AWM71_06975"/>
<evidence type="ECO:0000313" key="10">
    <source>
        <dbReference type="Proteomes" id="UP000070422"/>
    </source>
</evidence>
<protein>
    <recommendedName>
        <fullName evidence="5">Ribosome-recycling factor</fullName>
        <shortName evidence="5">RRF</shortName>
    </recommendedName>
    <alternativeName>
        <fullName evidence="5">Ribosome-releasing factor</fullName>
    </alternativeName>
</protein>
<dbReference type="PANTHER" id="PTHR20982:SF3">
    <property type="entry name" value="MITOCHONDRIAL RIBOSOME RECYCLING FACTOR PSEUDO 1"/>
    <property type="match status" value="1"/>
</dbReference>
<keyword evidence="3 5" id="KW-0963">Cytoplasm</keyword>
<dbReference type="EMBL" id="PKGZ01000003">
    <property type="protein sequence ID" value="PKY91317.1"/>
    <property type="molecule type" value="Genomic_DNA"/>
</dbReference>
<evidence type="ECO:0000256" key="3">
    <source>
        <dbReference type="ARBA" id="ARBA00022490"/>
    </source>
</evidence>
<evidence type="ECO:0000256" key="6">
    <source>
        <dbReference type="SAM" id="Coils"/>
    </source>
</evidence>
<dbReference type="NCBIfam" id="TIGR00496">
    <property type="entry name" value="frr"/>
    <property type="match status" value="1"/>
</dbReference>
<dbReference type="GO" id="GO:0043023">
    <property type="term" value="F:ribosomal large subunit binding"/>
    <property type="evidence" value="ECO:0007669"/>
    <property type="project" value="TreeGrafter"/>
</dbReference>
<evidence type="ECO:0000256" key="5">
    <source>
        <dbReference type="HAMAP-Rule" id="MF_00040"/>
    </source>
</evidence>
<dbReference type="CDD" id="cd00520">
    <property type="entry name" value="RRF"/>
    <property type="match status" value="1"/>
</dbReference>
<accession>A0A133XQH7</accession>
<name>A0A133XQH7_9LACT</name>
<gene>
    <name evidence="5" type="primary">frr</name>
    <name evidence="9" type="ORF">CYJ27_04365</name>
    <name evidence="8" type="ORF">HMPREF3187_01718</name>
</gene>
<organism evidence="8 10">
    <name type="scientific">Aerococcus christensenii</name>
    <dbReference type="NCBI Taxonomy" id="87541"/>
    <lineage>
        <taxon>Bacteria</taxon>
        <taxon>Bacillati</taxon>
        <taxon>Bacillota</taxon>
        <taxon>Bacilli</taxon>
        <taxon>Lactobacillales</taxon>
        <taxon>Aerococcaceae</taxon>
        <taxon>Aerococcus</taxon>
    </lineage>
</organism>
<dbReference type="EMBL" id="LSCQ01000102">
    <property type="protein sequence ID" value="KXB33194.1"/>
    <property type="molecule type" value="Genomic_DNA"/>
</dbReference>
<keyword evidence="4 5" id="KW-0648">Protein biosynthesis</keyword>
<evidence type="ECO:0000256" key="2">
    <source>
        <dbReference type="ARBA" id="ARBA00005912"/>
    </source>
</evidence>
<dbReference type="OrthoDB" id="9804006at2"/>
<dbReference type="InterPro" id="IPR036191">
    <property type="entry name" value="RRF_sf"/>
</dbReference>
<evidence type="ECO:0000256" key="1">
    <source>
        <dbReference type="ARBA" id="ARBA00004496"/>
    </source>
</evidence>
<feature type="coiled-coil region" evidence="6">
    <location>
        <begin position="140"/>
        <end position="167"/>
    </location>
</feature>
<dbReference type="FunFam" id="1.10.132.20:FF:000001">
    <property type="entry name" value="Ribosome-recycling factor"/>
    <property type="match status" value="1"/>
</dbReference>
<feature type="domain" description="Ribosome recycling factor" evidence="7">
    <location>
        <begin position="22"/>
        <end position="184"/>
    </location>
</feature>
<dbReference type="HAMAP" id="MF_00040">
    <property type="entry name" value="RRF"/>
    <property type="match status" value="1"/>
</dbReference>
<dbReference type="GO" id="GO:0005737">
    <property type="term" value="C:cytoplasm"/>
    <property type="evidence" value="ECO:0007669"/>
    <property type="project" value="UniProtKB-SubCell"/>
</dbReference>
<dbReference type="InterPro" id="IPR023584">
    <property type="entry name" value="Ribosome_recyc_fac_dom"/>
</dbReference>
<dbReference type="PATRIC" id="fig|87541.4.peg.1698"/>
<dbReference type="Proteomes" id="UP000234775">
    <property type="component" value="Unassembled WGS sequence"/>
</dbReference>
<dbReference type="Proteomes" id="UP000070422">
    <property type="component" value="Unassembled WGS sequence"/>
</dbReference>
<proteinExistence type="inferred from homology"/>
<reference evidence="8 10" key="1">
    <citation type="submission" date="2016-01" db="EMBL/GenBank/DDBJ databases">
        <authorList>
            <person name="Oliw E.H."/>
        </authorList>
    </citation>
    <scope>NUCLEOTIDE SEQUENCE [LARGE SCALE GENOMIC DNA]</scope>
    <source>
        <strain evidence="8 10">KA00635</strain>
    </source>
</reference>
<dbReference type="Gene3D" id="1.10.132.20">
    <property type="entry name" value="Ribosome-recycling factor"/>
    <property type="match status" value="1"/>
</dbReference>
<comment type="similarity">
    <text evidence="2 5">Belongs to the RRF family.</text>
</comment>
<keyword evidence="11" id="KW-1185">Reference proteome</keyword>
<reference evidence="9 11" key="2">
    <citation type="submission" date="2017-12" db="EMBL/GenBank/DDBJ databases">
        <title>Phylogenetic diversity of female urinary microbiome.</title>
        <authorList>
            <person name="Thomas-White K."/>
            <person name="Wolfe A.J."/>
        </authorList>
    </citation>
    <scope>NUCLEOTIDE SEQUENCE [LARGE SCALE GENOMIC DNA]</scope>
    <source>
        <strain evidence="9 11">UMB0844</strain>
    </source>
</reference>
<dbReference type="GO" id="GO:0006415">
    <property type="term" value="P:translational termination"/>
    <property type="evidence" value="ECO:0007669"/>
    <property type="project" value="UniProtKB-UniRule"/>
</dbReference>
<dbReference type="SUPFAM" id="SSF55194">
    <property type="entry name" value="Ribosome recycling factor, RRF"/>
    <property type="match status" value="1"/>
</dbReference>